<sequence>MTLTRVTKFLRISGTRRDDIMDAYGPGSSTVSTASSNARVASEHDAESQARSAIAAEPTTIWIPRLLDRCLQPHPRIRMHAKRRLSAPLAVRWHDARKCTSAASDFVSLRARSVLLMRRGERGEEVAEFGIPTTTYIDDGGTATRARSLGDIDIL</sequence>
<keyword evidence="2" id="KW-1185">Reference proteome</keyword>
<evidence type="ECO:0000313" key="1">
    <source>
        <dbReference type="EMBL" id="OSD02095.1"/>
    </source>
</evidence>
<dbReference type="AlphaFoldDB" id="A0A1Y2ILT1"/>
<gene>
    <name evidence="1" type="ORF">PYCCODRAFT_1435773</name>
</gene>
<reference evidence="1 2" key="1">
    <citation type="journal article" date="2015" name="Biotechnol. Biofuels">
        <title>Enhanced degradation of softwood versus hardwood by the white-rot fungus Pycnoporus coccineus.</title>
        <authorList>
            <person name="Couturier M."/>
            <person name="Navarro D."/>
            <person name="Chevret D."/>
            <person name="Henrissat B."/>
            <person name="Piumi F."/>
            <person name="Ruiz-Duenas F.J."/>
            <person name="Martinez A.T."/>
            <person name="Grigoriev I.V."/>
            <person name="Riley R."/>
            <person name="Lipzen A."/>
            <person name="Berrin J.G."/>
            <person name="Master E.R."/>
            <person name="Rosso M.N."/>
        </authorList>
    </citation>
    <scope>NUCLEOTIDE SEQUENCE [LARGE SCALE GENOMIC DNA]</scope>
    <source>
        <strain evidence="1 2">BRFM310</strain>
    </source>
</reference>
<name>A0A1Y2ILT1_TRAC3</name>
<proteinExistence type="predicted"/>
<dbReference type="EMBL" id="KZ084107">
    <property type="protein sequence ID" value="OSD02095.1"/>
    <property type="molecule type" value="Genomic_DNA"/>
</dbReference>
<evidence type="ECO:0000313" key="2">
    <source>
        <dbReference type="Proteomes" id="UP000193067"/>
    </source>
</evidence>
<protein>
    <submittedName>
        <fullName evidence="1">Uncharacterized protein</fullName>
    </submittedName>
</protein>
<accession>A0A1Y2ILT1</accession>
<organism evidence="1 2">
    <name type="scientific">Trametes coccinea (strain BRFM310)</name>
    <name type="common">Pycnoporus coccineus</name>
    <dbReference type="NCBI Taxonomy" id="1353009"/>
    <lineage>
        <taxon>Eukaryota</taxon>
        <taxon>Fungi</taxon>
        <taxon>Dikarya</taxon>
        <taxon>Basidiomycota</taxon>
        <taxon>Agaricomycotina</taxon>
        <taxon>Agaricomycetes</taxon>
        <taxon>Polyporales</taxon>
        <taxon>Polyporaceae</taxon>
        <taxon>Trametes</taxon>
    </lineage>
</organism>
<dbReference type="Proteomes" id="UP000193067">
    <property type="component" value="Unassembled WGS sequence"/>
</dbReference>